<dbReference type="SUPFAM" id="SSF52540">
    <property type="entry name" value="P-loop containing nucleoside triphosphate hydrolases"/>
    <property type="match status" value="1"/>
</dbReference>
<sequence>MGVVHGFIGRQRELARLHRWLGKTAAGGAIGRPGRALLLRGRRRVGKSRLVEEFVERSGVPHLFFTASGRPMGEELRLFAAEAAASTLPGASLFDSVTLESWEAAMRLLAAALPQDGPGIVVLDELPYLIAGDPGFEGTLQKVFDRELSRMPVLLIGIGSDLSMMEALNDYGRPFHQRATEMVLSALDPADVGEMLGLGAADAFDAYLVSGGLPLICDEWPSGASLWDYLAEAVTDPTSALVVSGERSLAGEFPPEAQSRVVLNAIGTGQRTFGSIGRAAAGVSHATLSRALQLLLEKRLVTAELPLSSRPSRETRYHVADVHLRFWLAFIWPGLPEIERGRGDRVLHRIRASWTSWRGLAIEPTVRESLRRMPEGTLPTGTNAVGGYWTRTNDPEIDLVGGDREPISKKITMVGSVKWLEDRPFDSHDLAELVVHRAKLPGADSGVPMFAVSRSGSATSGVTVVGPEELLHAWRS</sequence>
<keyword evidence="3" id="KW-1185">Reference proteome</keyword>
<protein>
    <submittedName>
        <fullName evidence="2">ATP-binding protein</fullName>
    </submittedName>
</protein>
<keyword evidence="2" id="KW-0547">Nucleotide-binding</keyword>
<dbReference type="PANTHER" id="PTHR34704:SF1">
    <property type="entry name" value="ATPASE"/>
    <property type="match status" value="1"/>
</dbReference>
<dbReference type="InterPro" id="IPR036390">
    <property type="entry name" value="WH_DNA-bd_sf"/>
</dbReference>
<proteinExistence type="predicted"/>
<keyword evidence="2" id="KW-0067">ATP-binding</keyword>
<organism evidence="2 3">
    <name type="scientific">Microtetraspora malaysiensis</name>
    <dbReference type="NCBI Taxonomy" id="161358"/>
    <lineage>
        <taxon>Bacteria</taxon>
        <taxon>Bacillati</taxon>
        <taxon>Actinomycetota</taxon>
        <taxon>Actinomycetes</taxon>
        <taxon>Streptosporangiales</taxon>
        <taxon>Streptosporangiaceae</taxon>
        <taxon>Microtetraspora</taxon>
    </lineage>
</organism>
<comment type="caution">
    <text evidence="2">The sequence shown here is derived from an EMBL/GenBank/DDBJ whole genome shotgun (WGS) entry which is preliminary data.</text>
</comment>
<dbReference type="InterPro" id="IPR027417">
    <property type="entry name" value="P-loop_NTPase"/>
</dbReference>
<dbReference type="GO" id="GO:0005524">
    <property type="term" value="F:ATP binding"/>
    <property type="evidence" value="ECO:0007669"/>
    <property type="project" value="UniProtKB-KW"/>
</dbReference>
<feature type="domain" description="DUF234" evidence="1">
    <location>
        <begin position="327"/>
        <end position="421"/>
    </location>
</feature>
<dbReference type="RefSeq" id="WP_387414585.1">
    <property type="nucleotide sequence ID" value="NZ_JBIASD010000017.1"/>
</dbReference>
<dbReference type="Gene3D" id="3.40.50.300">
    <property type="entry name" value="P-loop containing nucleotide triphosphate hydrolases"/>
    <property type="match status" value="1"/>
</dbReference>
<dbReference type="Proteomes" id="UP001602013">
    <property type="component" value="Unassembled WGS sequence"/>
</dbReference>
<evidence type="ECO:0000259" key="1">
    <source>
        <dbReference type="Pfam" id="PF03008"/>
    </source>
</evidence>
<name>A0ABW6SV03_9ACTN</name>
<evidence type="ECO:0000313" key="3">
    <source>
        <dbReference type="Proteomes" id="UP001602013"/>
    </source>
</evidence>
<accession>A0ABW6SV03</accession>
<gene>
    <name evidence="2" type="ORF">ACFYXI_24950</name>
</gene>
<reference evidence="2 3" key="1">
    <citation type="submission" date="2024-10" db="EMBL/GenBank/DDBJ databases">
        <title>The Natural Products Discovery Center: Release of the First 8490 Sequenced Strains for Exploring Actinobacteria Biosynthetic Diversity.</title>
        <authorList>
            <person name="Kalkreuter E."/>
            <person name="Kautsar S.A."/>
            <person name="Yang D."/>
            <person name="Bader C.D."/>
            <person name="Teijaro C.N."/>
            <person name="Fluegel L."/>
            <person name="Davis C.M."/>
            <person name="Simpson J.R."/>
            <person name="Lauterbach L."/>
            <person name="Steele A.D."/>
            <person name="Gui C."/>
            <person name="Meng S."/>
            <person name="Li G."/>
            <person name="Viehrig K."/>
            <person name="Ye F."/>
            <person name="Su P."/>
            <person name="Kiefer A.F."/>
            <person name="Nichols A."/>
            <person name="Cepeda A.J."/>
            <person name="Yan W."/>
            <person name="Fan B."/>
            <person name="Jiang Y."/>
            <person name="Adhikari A."/>
            <person name="Zheng C.-J."/>
            <person name="Schuster L."/>
            <person name="Cowan T.M."/>
            <person name="Smanski M.J."/>
            <person name="Chevrette M.G."/>
            <person name="De Carvalho L.P.S."/>
            <person name="Shen B."/>
        </authorList>
    </citation>
    <scope>NUCLEOTIDE SEQUENCE [LARGE SCALE GENOMIC DNA]</scope>
    <source>
        <strain evidence="2 3">NPDC002173</strain>
    </source>
</reference>
<dbReference type="PANTHER" id="PTHR34704">
    <property type="entry name" value="ATPASE"/>
    <property type="match status" value="1"/>
</dbReference>
<dbReference type="Pfam" id="PF03008">
    <property type="entry name" value="DUF234"/>
    <property type="match status" value="1"/>
</dbReference>
<evidence type="ECO:0000313" key="2">
    <source>
        <dbReference type="EMBL" id="MFF3668840.1"/>
    </source>
</evidence>
<dbReference type="SUPFAM" id="SSF46785">
    <property type="entry name" value="Winged helix' DNA-binding domain"/>
    <property type="match status" value="1"/>
</dbReference>
<dbReference type="EMBL" id="JBIASD010000017">
    <property type="protein sequence ID" value="MFF3668840.1"/>
    <property type="molecule type" value="Genomic_DNA"/>
</dbReference>
<dbReference type="InterPro" id="IPR004256">
    <property type="entry name" value="DUF234"/>
</dbReference>